<dbReference type="GO" id="GO:0020037">
    <property type="term" value="F:heme binding"/>
    <property type="evidence" value="ECO:0007669"/>
    <property type="project" value="InterPro"/>
</dbReference>
<dbReference type="OrthoDB" id="823504at2759"/>
<evidence type="ECO:0000256" key="1">
    <source>
        <dbReference type="ARBA" id="ARBA00022559"/>
    </source>
</evidence>
<accession>A0A8S0ZN68</accession>
<comment type="caution">
    <text evidence="5">The sequence shown here is derived from an EMBL/GenBank/DDBJ whole genome shotgun (WGS) entry which is preliminary data.</text>
</comment>
<dbReference type="Pfam" id="PF03098">
    <property type="entry name" value="An_peroxidase"/>
    <property type="match status" value="1"/>
</dbReference>
<dbReference type="EMBL" id="CADEBD010000348">
    <property type="protein sequence ID" value="CAB3250760.1"/>
    <property type="molecule type" value="Genomic_DNA"/>
</dbReference>
<evidence type="ECO:0000313" key="8">
    <source>
        <dbReference type="Proteomes" id="UP000494256"/>
    </source>
</evidence>
<name>A0A8S0ZN68_ARCPL</name>
<dbReference type="FunFam" id="1.10.640.10:FF:000009">
    <property type="entry name" value="Peroxidase, isoform B"/>
    <property type="match status" value="1"/>
</dbReference>
<dbReference type="GO" id="GO:0046872">
    <property type="term" value="F:metal ion binding"/>
    <property type="evidence" value="ECO:0007669"/>
    <property type="project" value="UniProtKB-KW"/>
</dbReference>
<evidence type="ECO:0000313" key="5">
    <source>
        <dbReference type="EMBL" id="CAB3235719.1"/>
    </source>
</evidence>
<evidence type="ECO:0000313" key="7">
    <source>
        <dbReference type="Proteomes" id="UP000494106"/>
    </source>
</evidence>
<protein>
    <recommendedName>
        <fullName evidence="9">Peroxidase</fullName>
    </recommendedName>
</protein>
<keyword evidence="2" id="KW-0479">Metal-binding</keyword>
<dbReference type="CDD" id="cd09823">
    <property type="entry name" value="peroxinectin_like"/>
    <property type="match status" value="1"/>
</dbReference>
<feature type="signal peptide" evidence="4">
    <location>
        <begin position="1"/>
        <end position="18"/>
    </location>
</feature>
<dbReference type="PANTHER" id="PTHR11475:SF86">
    <property type="entry name" value="PEROXIDASE"/>
    <property type="match status" value="1"/>
</dbReference>
<dbReference type="InterPro" id="IPR019791">
    <property type="entry name" value="Haem_peroxidase_animal"/>
</dbReference>
<dbReference type="Proteomes" id="UP000494256">
    <property type="component" value="Unassembled WGS sequence"/>
</dbReference>
<reference evidence="7 8" key="1">
    <citation type="submission" date="2020-04" db="EMBL/GenBank/DDBJ databases">
        <authorList>
            <person name="Wallbank WR R."/>
            <person name="Pardo Diaz C."/>
            <person name="Kozak K."/>
            <person name="Martin S."/>
            <person name="Jiggins C."/>
            <person name="Moest M."/>
            <person name="Warren A I."/>
            <person name="Byers J.R.P. K."/>
            <person name="Montejo-Kovacevich G."/>
            <person name="Yen C E."/>
        </authorList>
    </citation>
    <scope>NUCLEOTIDE SEQUENCE [LARGE SCALE GENOMIC DNA]</scope>
</reference>
<dbReference type="InterPro" id="IPR010255">
    <property type="entry name" value="Haem_peroxidase_sf"/>
</dbReference>
<keyword evidence="2" id="KW-0349">Heme</keyword>
<evidence type="ECO:0000313" key="6">
    <source>
        <dbReference type="EMBL" id="CAB3250760.1"/>
    </source>
</evidence>
<sequence>MAFSRICLLLLLYGTIESYQVENKAPPSSLDKKLSKLQHYGLKPGGGCPFQLQRTPTDSDPAKRLSPKLCSKSRYRSLDGSCNNLLRPNWGRAMTPYVRLTKNNYADGVHEMPVSVTGKPLPNVRELSFRFFPNKDIVSPVYNLNAAQWGQIITHDMSLTAGVPQISIPVKCCNFQGKLTEAAQNSSICTPILVPRNDPIFHAEGIECLPFVRTQTTRDEGCIATNAPAQPLTAVTGFMDLSVLYGNNASQTDSLRTKTGGKMLSVVRQGQEWPPQEPDTTSVCSAKSNDEPCYLAGDIRVNQNTQLTLLQVILLRNHNRIANKLAHLNPHWNDETLFEEARRIHIAEIQHINYYEYLPNILGFENMRQRKLIYPGAVGYVNDYNPKVNPSIINEHATAALRYFHTLLRGFLRRISKDQELAGVVRLSDWMDKPSILEINNNFNELTRGLTMQKMSESDEYFTDELTNFLFRGNRTFGSDLRAIDIQRGRDHGLGSYIATRAACKLPVPKTFRDMRDYISEKDVELLQHLYASLQDVDLVVAGSLERHVPGALAGPTFFCILTKQFYRTRVGDRYFYENGADRQIAFSPAQLKAIRKGANMARFLCDNTKGIDRMQRKAFELVSYENPIIPCDQLPFIDLSQWRE</sequence>
<dbReference type="EMBL" id="CADEBC010000485">
    <property type="protein sequence ID" value="CAB3235719.1"/>
    <property type="molecule type" value="Genomic_DNA"/>
</dbReference>
<dbReference type="GO" id="GO:0006979">
    <property type="term" value="P:response to oxidative stress"/>
    <property type="evidence" value="ECO:0007669"/>
    <property type="project" value="InterPro"/>
</dbReference>
<dbReference type="Proteomes" id="UP000494106">
    <property type="component" value="Unassembled WGS sequence"/>
</dbReference>
<organism evidence="5 7">
    <name type="scientific">Arctia plantaginis</name>
    <name type="common">Wood tiger moth</name>
    <name type="synonym">Phalaena plantaginis</name>
    <dbReference type="NCBI Taxonomy" id="874455"/>
    <lineage>
        <taxon>Eukaryota</taxon>
        <taxon>Metazoa</taxon>
        <taxon>Ecdysozoa</taxon>
        <taxon>Arthropoda</taxon>
        <taxon>Hexapoda</taxon>
        <taxon>Insecta</taxon>
        <taxon>Pterygota</taxon>
        <taxon>Neoptera</taxon>
        <taxon>Endopterygota</taxon>
        <taxon>Lepidoptera</taxon>
        <taxon>Glossata</taxon>
        <taxon>Ditrysia</taxon>
        <taxon>Noctuoidea</taxon>
        <taxon>Erebidae</taxon>
        <taxon>Arctiinae</taxon>
        <taxon>Arctia</taxon>
    </lineage>
</organism>
<keyword evidence="1" id="KW-0560">Oxidoreductase</keyword>
<dbReference type="AlphaFoldDB" id="A0A8S0ZN68"/>
<gene>
    <name evidence="6" type="ORF">APLA_LOCUS13281</name>
    <name evidence="5" type="ORF">APLA_LOCUS6271</name>
</gene>
<proteinExistence type="predicted"/>
<evidence type="ECO:0000256" key="3">
    <source>
        <dbReference type="SAM" id="MobiDB-lite"/>
    </source>
</evidence>
<feature type="binding site" description="axial binding residue" evidence="2">
    <location>
        <position position="405"/>
    </location>
    <ligand>
        <name>heme b</name>
        <dbReference type="ChEBI" id="CHEBI:60344"/>
    </ligand>
    <ligandPart>
        <name>Fe</name>
        <dbReference type="ChEBI" id="CHEBI:18248"/>
    </ligandPart>
</feature>
<dbReference type="PANTHER" id="PTHR11475">
    <property type="entry name" value="OXIDASE/PEROXIDASE"/>
    <property type="match status" value="1"/>
</dbReference>
<keyword evidence="2" id="KW-0408">Iron</keyword>
<evidence type="ECO:0000256" key="2">
    <source>
        <dbReference type="PIRSR" id="PIRSR619791-2"/>
    </source>
</evidence>
<dbReference type="PRINTS" id="PR00457">
    <property type="entry name" value="ANPEROXIDASE"/>
</dbReference>
<dbReference type="SUPFAM" id="SSF48113">
    <property type="entry name" value="Heme-dependent peroxidases"/>
    <property type="match status" value="1"/>
</dbReference>
<feature type="chain" id="PRO_5036272964" description="Peroxidase" evidence="4">
    <location>
        <begin position="19"/>
        <end position="645"/>
    </location>
</feature>
<dbReference type="PROSITE" id="PS50292">
    <property type="entry name" value="PEROXIDASE_3"/>
    <property type="match status" value="1"/>
</dbReference>
<feature type="region of interest" description="Disordered" evidence="3">
    <location>
        <begin position="45"/>
        <end position="66"/>
    </location>
</feature>
<dbReference type="GO" id="GO:0004601">
    <property type="term" value="F:peroxidase activity"/>
    <property type="evidence" value="ECO:0007669"/>
    <property type="project" value="UniProtKB-KW"/>
</dbReference>
<dbReference type="InterPro" id="IPR037120">
    <property type="entry name" value="Haem_peroxidase_sf_animal"/>
</dbReference>
<keyword evidence="1" id="KW-0575">Peroxidase</keyword>
<evidence type="ECO:0000256" key="4">
    <source>
        <dbReference type="SAM" id="SignalP"/>
    </source>
</evidence>
<dbReference type="Gene3D" id="1.10.640.10">
    <property type="entry name" value="Haem peroxidase domain superfamily, animal type"/>
    <property type="match status" value="1"/>
</dbReference>
<keyword evidence="4" id="KW-0732">Signal</keyword>
<evidence type="ECO:0008006" key="9">
    <source>
        <dbReference type="Google" id="ProtNLM"/>
    </source>
</evidence>
<keyword evidence="7" id="KW-1185">Reference proteome</keyword>